<dbReference type="InterPro" id="IPR005814">
    <property type="entry name" value="Aminotrans_3"/>
</dbReference>
<dbReference type="EC" id="2.6.1.44" evidence="4"/>
<accession>Q01P59</accession>
<evidence type="ECO:0000256" key="1">
    <source>
        <dbReference type="ARBA" id="ARBA00001933"/>
    </source>
</evidence>
<dbReference type="Gene3D" id="3.40.640.10">
    <property type="entry name" value="Type I PLP-dependent aspartate aminotransferase-like (Major domain)"/>
    <property type="match status" value="1"/>
</dbReference>
<evidence type="ECO:0000256" key="6">
    <source>
        <dbReference type="ARBA" id="ARBA00022679"/>
    </source>
</evidence>
<dbReference type="InterPro" id="IPR015422">
    <property type="entry name" value="PyrdxlP-dep_Trfase_small"/>
</dbReference>
<comment type="subunit">
    <text evidence="3">Homotetramer.</text>
</comment>
<dbReference type="AlphaFoldDB" id="Q01P59"/>
<dbReference type="InterPro" id="IPR015421">
    <property type="entry name" value="PyrdxlP-dep_Trfase_major"/>
</dbReference>
<dbReference type="eggNOG" id="COG0160">
    <property type="taxonomic scope" value="Bacteria"/>
</dbReference>
<dbReference type="SUPFAM" id="SSF53383">
    <property type="entry name" value="PLP-dependent transferases"/>
    <property type="match status" value="1"/>
</dbReference>
<sequence>MTKEEIILANKEFLFPAVFHFYKEPLVIARAKDQYVWDADGNQYLDFLGGIVTVSVGHCNDQVNAKVHKQLDTLQHVSTLFANEPQAALAKKIASITPGGKLTKSFFTNSGTEANETAILTARCYTGSTEIVALRHSYHGRSAMAMTLTGQGTWRLGPAQSGVIHAHNAYCYRCPFGLTYPTCDVRCAQDMEELIRSTTGGQIAGFIAEPIQGVGGFITPPKEYFQIVEKIVRNHGGLFISDEVQTGWGRTGGKWFGIEQWGVTPDIMTGAKGLGNGSPVGLTVAKPEVADGLKGVTLSTFGGNPVTATAAKAVIDYIEEQRLMDNCTQTGGYLRARLEELKEKHEIIGDVRGMGLMQAIELVDDRASKTPATAATARLIESTKEHGLIVGKGGMYGNVIRVTPPMNIAKTDVDNFIELLDKSLVACGAMAAGGVK</sequence>
<evidence type="ECO:0000256" key="7">
    <source>
        <dbReference type="ARBA" id="ARBA00022898"/>
    </source>
</evidence>
<dbReference type="PIRSF" id="PIRSF000521">
    <property type="entry name" value="Transaminase_4ab_Lys_Orn"/>
    <property type="match status" value="1"/>
</dbReference>
<dbReference type="Pfam" id="PF00202">
    <property type="entry name" value="Aminotran_3"/>
    <property type="match status" value="1"/>
</dbReference>
<dbReference type="FunFam" id="3.40.640.10:FF:000004">
    <property type="entry name" value="Acetylornithine aminotransferase"/>
    <property type="match status" value="1"/>
</dbReference>
<comment type="similarity">
    <text evidence="2 8">Belongs to the class-III pyridoxal-phosphate-dependent aminotransferase family.</text>
</comment>
<gene>
    <name evidence="9" type="ordered locus">Acid_7662</name>
</gene>
<dbReference type="InParanoid" id="Q01P59"/>
<evidence type="ECO:0000313" key="9">
    <source>
        <dbReference type="EMBL" id="ABJ88561.1"/>
    </source>
</evidence>
<dbReference type="GO" id="GO:0030170">
    <property type="term" value="F:pyridoxal phosphate binding"/>
    <property type="evidence" value="ECO:0007669"/>
    <property type="project" value="InterPro"/>
</dbReference>
<dbReference type="HOGENOM" id="CLU_016922_10_0_0"/>
<dbReference type="CDD" id="cd00610">
    <property type="entry name" value="OAT_like"/>
    <property type="match status" value="1"/>
</dbReference>
<dbReference type="EMBL" id="CP000473">
    <property type="protein sequence ID" value="ABJ88561.1"/>
    <property type="molecule type" value="Genomic_DNA"/>
</dbReference>
<proteinExistence type="inferred from homology"/>
<evidence type="ECO:0000256" key="5">
    <source>
        <dbReference type="ARBA" id="ARBA00022576"/>
    </source>
</evidence>
<name>Q01P59_SOLUE</name>
<keyword evidence="7 8" id="KW-0663">Pyridoxal phosphate</keyword>
<reference evidence="9" key="1">
    <citation type="submission" date="2006-10" db="EMBL/GenBank/DDBJ databases">
        <title>Complete sequence of Solibacter usitatus Ellin6076.</title>
        <authorList>
            <consortium name="US DOE Joint Genome Institute"/>
            <person name="Copeland A."/>
            <person name="Lucas S."/>
            <person name="Lapidus A."/>
            <person name="Barry K."/>
            <person name="Detter J.C."/>
            <person name="Glavina del Rio T."/>
            <person name="Hammon N."/>
            <person name="Israni S."/>
            <person name="Dalin E."/>
            <person name="Tice H."/>
            <person name="Pitluck S."/>
            <person name="Thompson L.S."/>
            <person name="Brettin T."/>
            <person name="Bruce D."/>
            <person name="Han C."/>
            <person name="Tapia R."/>
            <person name="Gilna P."/>
            <person name="Schmutz J."/>
            <person name="Larimer F."/>
            <person name="Land M."/>
            <person name="Hauser L."/>
            <person name="Kyrpides N."/>
            <person name="Mikhailova N."/>
            <person name="Janssen P.H."/>
            <person name="Kuske C.R."/>
            <person name="Richardson P."/>
        </authorList>
    </citation>
    <scope>NUCLEOTIDE SEQUENCE</scope>
    <source>
        <strain evidence="9">Ellin6076</strain>
    </source>
</reference>
<dbReference type="GO" id="GO:0008453">
    <property type="term" value="F:alanine-glyoxylate transaminase activity"/>
    <property type="evidence" value="ECO:0007669"/>
    <property type="project" value="UniProtKB-EC"/>
</dbReference>
<dbReference type="STRING" id="234267.Acid_7662"/>
<evidence type="ECO:0000256" key="4">
    <source>
        <dbReference type="ARBA" id="ARBA00013049"/>
    </source>
</evidence>
<keyword evidence="6 9" id="KW-0808">Transferase</keyword>
<dbReference type="KEGG" id="sus:Acid_7662"/>
<dbReference type="OrthoDB" id="9807885at2"/>
<evidence type="ECO:0000256" key="3">
    <source>
        <dbReference type="ARBA" id="ARBA00011881"/>
    </source>
</evidence>
<comment type="cofactor">
    <cofactor evidence="1">
        <name>pyridoxal 5'-phosphate</name>
        <dbReference type="ChEBI" id="CHEBI:597326"/>
    </cofactor>
</comment>
<evidence type="ECO:0000256" key="2">
    <source>
        <dbReference type="ARBA" id="ARBA00008954"/>
    </source>
</evidence>
<dbReference type="PANTHER" id="PTHR45688:SF3">
    <property type="entry name" value="ALANINE--GLYOXYLATE AMINOTRANSFERASE 2, MITOCHONDRIAL"/>
    <property type="match status" value="1"/>
</dbReference>
<protein>
    <recommendedName>
        <fullName evidence="4">alanine--glyoxylate transaminase</fullName>
        <ecNumber evidence="4">2.6.1.44</ecNumber>
    </recommendedName>
</protein>
<dbReference type="PANTHER" id="PTHR45688">
    <property type="match status" value="1"/>
</dbReference>
<dbReference type="InterPro" id="IPR015424">
    <property type="entry name" value="PyrdxlP-dep_Trfase"/>
</dbReference>
<organism evidence="9">
    <name type="scientific">Solibacter usitatus (strain Ellin6076)</name>
    <dbReference type="NCBI Taxonomy" id="234267"/>
    <lineage>
        <taxon>Bacteria</taxon>
        <taxon>Pseudomonadati</taxon>
        <taxon>Acidobacteriota</taxon>
        <taxon>Terriglobia</taxon>
        <taxon>Bryobacterales</taxon>
        <taxon>Solibacteraceae</taxon>
        <taxon>Candidatus Solibacter</taxon>
    </lineage>
</organism>
<dbReference type="Gene3D" id="3.90.1150.10">
    <property type="entry name" value="Aspartate Aminotransferase, domain 1"/>
    <property type="match status" value="1"/>
</dbReference>
<evidence type="ECO:0000256" key="8">
    <source>
        <dbReference type="RuleBase" id="RU003560"/>
    </source>
</evidence>
<keyword evidence="5 9" id="KW-0032">Aminotransferase</keyword>